<dbReference type="PROSITE" id="PS50157">
    <property type="entry name" value="ZINC_FINGER_C2H2_2"/>
    <property type="match status" value="1"/>
</dbReference>
<dbReference type="Gene3D" id="3.30.160.60">
    <property type="entry name" value="Classic Zinc Finger"/>
    <property type="match status" value="2"/>
</dbReference>
<feature type="compositionally biased region" description="Polar residues" evidence="6">
    <location>
        <begin position="128"/>
        <end position="150"/>
    </location>
</feature>
<keyword evidence="3 5" id="KW-0863">Zinc-finger</keyword>
<dbReference type="EMBL" id="CYGV01001487">
    <property type="protein sequence ID" value="CUA74735.1"/>
    <property type="molecule type" value="Genomic_DNA"/>
</dbReference>
<dbReference type="InterPro" id="IPR036236">
    <property type="entry name" value="Znf_C2H2_sf"/>
</dbReference>
<feature type="region of interest" description="Disordered" evidence="6">
    <location>
        <begin position="116"/>
        <end position="191"/>
    </location>
</feature>
<evidence type="ECO:0000256" key="4">
    <source>
        <dbReference type="ARBA" id="ARBA00022833"/>
    </source>
</evidence>
<dbReference type="GO" id="GO:0000785">
    <property type="term" value="C:chromatin"/>
    <property type="evidence" value="ECO:0007669"/>
    <property type="project" value="TreeGrafter"/>
</dbReference>
<dbReference type="GO" id="GO:0005667">
    <property type="term" value="C:transcription regulator complex"/>
    <property type="evidence" value="ECO:0007669"/>
    <property type="project" value="TreeGrafter"/>
</dbReference>
<dbReference type="PANTHER" id="PTHR14003">
    <property type="entry name" value="TRANSCRIPTIONAL REPRESSOR PROTEIN YY"/>
    <property type="match status" value="1"/>
</dbReference>
<evidence type="ECO:0000256" key="2">
    <source>
        <dbReference type="ARBA" id="ARBA00022737"/>
    </source>
</evidence>
<evidence type="ECO:0000313" key="9">
    <source>
        <dbReference type="Proteomes" id="UP000044841"/>
    </source>
</evidence>
<dbReference type="GO" id="GO:0008270">
    <property type="term" value="F:zinc ion binding"/>
    <property type="evidence" value="ECO:0007669"/>
    <property type="project" value="UniProtKB-KW"/>
</dbReference>
<feature type="region of interest" description="Disordered" evidence="6">
    <location>
        <begin position="312"/>
        <end position="347"/>
    </location>
</feature>
<dbReference type="PANTHER" id="PTHR14003:SF19">
    <property type="entry name" value="YY2 TRANSCRIPTION FACTOR"/>
    <property type="match status" value="1"/>
</dbReference>
<dbReference type="GO" id="GO:0031519">
    <property type="term" value="C:PcG protein complex"/>
    <property type="evidence" value="ECO:0007669"/>
    <property type="project" value="TreeGrafter"/>
</dbReference>
<feature type="compositionally biased region" description="Polar residues" evidence="6">
    <location>
        <begin position="323"/>
        <end position="341"/>
    </location>
</feature>
<dbReference type="SUPFAM" id="SSF57667">
    <property type="entry name" value="beta-beta-alpha zinc fingers"/>
    <property type="match status" value="1"/>
</dbReference>
<dbReference type="InterPro" id="IPR013087">
    <property type="entry name" value="Znf_C2H2_type"/>
</dbReference>
<feature type="region of interest" description="Disordered" evidence="6">
    <location>
        <begin position="725"/>
        <end position="795"/>
    </location>
</feature>
<evidence type="ECO:0000256" key="6">
    <source>
        <dbReference type="SAM" id="MobiDB-lite"/>
    </source>
</evidence>
<dbReference type="SMART" id="SM00355">
    <property type="entry name" value="ZnF_C2H2"/>
    <property type="match status" value="4"/>
</dbReference>
<reference evidence="8 9" key="1">
    <citation type="submission" date="2015-07" db="EMBL/GenBank/DDBJ databases">
        <authorList>
            <person name="Noorani M."/>
        </authorList>
    </citation>
    <scope>NUCLEOTIDE SEQUENCE [LARGE SCALE GENOMIC DNA]</scope>
    <source>
        <strain evidence="8">BBA 69670</strain>
    </source>
</reference>
<keyword evidence="4" id="KW-0862">Zinc</keyword>
<dbReference type="PROSITE" id="PS00028">
    <property type="entry name" value="ZINC_FINGER_C2H2_1"/>
    <property type="match status" value="2"/>
</dbReference>
<evidence type="ECO:0000256" key="5">
    <source>
        <dbReference type="PROSITE-ProRule" id="PRU00042"/>
    </source>
</evidence>
<accession>A0A0K6G8C9</accession>
<dbReference type="AlphaFoldDB" id="A0A0K6G8C9"/>
<dbReference type="GO" id="GO:0000978">
    <property type="term" value="F:RNA polymerase II cis-regulatory region sequence-specific DNA binding"/>
    <property type="evidence" value="ECO:0007669"/>
    <property type="project" value="TreeGrafter"/>
</dbReference>
<evidence type="ECO:0000259" key="7">
    <source>
        <dbReference type="PROSITE" id="PS50157"/>
    </source>
</evidence>
<dbReference type="Pfam" id="PF00096">
    <property type="entry name" value="zf-C2H2"/>
    <property type="match status" value="1"/>
</dbReference>
<keyword evidence="2" id="KW-0677">Repeat</keyword>
<feature type="compositionally biased region" description="Polar residues" evidence="6">
    <location>
        <begin position="164"/>
        <end position="184"/>
    </location>
</feature>
<keyword evidence="1" id="KW-0479">Metal-binding</keyword>
<keyword evidence="9" id="KW-1185">Reference proteome</keyword>
<organism evidence="8 9">
    <name type="scientific">Rhizoctonia solani</name>
    <dbReference type="NCBI Taxonomy" id="456999"/>
    <lineage>
        <taxon>Eukaryota</taxon>
        <taxon>Fungi</taxon>
        <taxon>Dikarya</taxon>
        <taxon>Basidiomycota</taxon>
        <taxon>Agaricomycotina</taxon>
        <taxon>Agaricomycetes</taxon>
        <taxon>Cantharellales</taxon>
        <taxon>Ceratobasidiaceae</taxon>
        <taxon>Rhizoctonia</taxon>
    </lineage>
</organism>
<gene>
    <name evidence="8" type="ORF">RSOLAG22IIIB_11450</name>
</gene>
<evidence type="ECO:0000313" key="8">
    <source>
        <dbReference type="EMBL" id="CUA74735.1"/>
    </source>
</evidence>
<name>A0A0K6G8C9_9AGAM</name>
<evidence type="ECO:0000256" key="3">
    <source>
        <dbReference type="ARBA" id="ARBA00022771"/>
    </source>
</evidence>
<sequence>MGMDRYCFYASSRLYYFDEYHNVYSEDNTRISNGSLNLQLDDLLTPNFHIDGVPYWFDLDGLLYQNVDGTMNRVHVWHSDPESFNLGPMFDPSTFQPMFLPTFQNDMTSFVPEATPELAYGSSPSPPVTQISDFNSPQTENEVVSPSNYQPPRRAFQGSDLPWSPSSSTKSPIVTTASRESSVGPSLFPDAQYGHNTATPIAEEAPLFPDVQVDLLSGTQVVAKWHQEVAKAQKDAETTRPVKKASKDERRRCPICSKMFRRPSSLDDHLNVHSNDRPHMCPFKGCCTSFATKSNMKRHFLTHLVGPLEHYRPGPASSEIPRANTTKSGKVTRAPTTTYNSRAPHRNNGYFHPTHPPSSPAIPWVYGRSKQSKAGYNHLITSDDVKLFWPGSCAINLSVFIPTPFCIDETVYWFDMDVLWCQTPGHAAYPVHTWQNDPSEKLADKKHYFRTPSSLYYFDHLWNVFSVATPTENKGSTDCGHADQPKAGNSHSTTPGDLKLFWPNSAGIDPAGVIPMTFSIGGGVYWFDKDDLWCQAPGDRSYRVHTWQADPNESIPGRKHHFRTPSGEYYFDYRRNVFSHDGTLFCASSSAIDVGGLLPMTFSIGGTVYWFDVDVLWRQAPGDKCYRVHTWQGEPNETLKLADRKHHFYVSNILYYLDGEHHNLYSEDSKLVRKSSSSLATDELGIPRFQIGDAPFWLHKDGLISRSTGNALSRVLSWPKDSCASDAKSDSLQTGPLPWSPGSSPPPAGPVADSSQTRSTAPLFPKPSSTQSPPIGPARDIDPEKAQVQPARKRGNKDHVKCSYCEKVCRRPIALKERIRAHEKDKSEVCPFKDPNTGIACDTGYCTKLNMCRHFSTHRAGTLEEYLGLPSLSPRKKRENLALGFDAPYNPYHTGTTRH</sequence>
<dbReference type="GO" id="GO:0000981">
    <property type="term" value="F:DNA-binding transcription factor activity, RNA polymerase II-specific"/>
    <property type="evidence" value="ECO:0007669"/>
    <property type="project" value="TreeGrafter"/>
</dbReference>
<feature type="region of interest" description="Disordered" evidence="6">
    <location>
        <begin position="472"/>
        <end position="493"/>
    </location>
</feature>
<dbReference type="Proteomes" id="UP000044841">
    <property type="component" value="Unassembled WGS sequence"/>
</dbReference>
<protein>
    <submittedName>
        <fullName evidence="8">Zinc finger protein 574 [Rattus norvegicus]</fullName>
    </submittedName>
</protein>
<feature type="domain" description="C2H2-type" evidence="7">
    <location>
        <begin position="251"/>
        <end position="278"/>
    </location>
</feature>
<evidence type="ECO:0000256" key="1">
    <source>
        <dbReference type="ARBA" id="ARBA00022723"/>
    </source>
</evidence>
<proteinExistence type="predicted"/>